<evidence type="ECO:0000259" key="1">
    <source>
        <dbReference type="Pfam" id="PF08765"/>
    </source>
</evidence>
<name>A0A1G7KVS1_9BACT</name>
<evidence type="ECO:0000313" key="3">
    <source>
        <dbReference type="Proteomes" id="UP000199355"/>
    </source>
</evidence>
<gene>
    <name evidence="2" type="ORF">SAMN05192586_10514</name>
</gene>
<proteinExistence type="predicted"/>
<dbReference type="InterPro" id="IPR009057">
    <property type="entry name" value="Homeodomain-like_sf"/>
</dbReference>
<dbReference type="Pfam" id="PF08765">
    <property type="entry name" value="Mor"/>
    <property type="match status" value="1"/>
</dbReference>
<sequence length="188" mass="21153">MCPNSSAASPVRRTGRAERDSWGRALRLAEEERQWRALVRHLPENARLLWEALDHLRQFQRVLYLYGGQNLRVPSRLPDPRHPLRRALGAGCLRKLMAAFGGTSLYVPRCDALLHKLRQQDIINDFVRSTRQGVSSTAAVADLARRHGISDRRVWQILKKDGSAPAQGRLLRSLKAASAAPPLADNQQ</sequence>
<dbReference type="InterPro" id="IPR014875">
    <property type="entry name" value="Mor_transcription_activator"/>
</dbReference>
<dbReference type="RefSeq" id="WP_092153143.1">
    <property type="nucleotide sequence ID" value="NZ_FNBX01000005.1"/>
</dbReference>
<protein>
    <submittedName>
        <fullName evidence="2">Mor transcription activator family protein</fullName>
    </submittedName>
</protein>
<dbReference type="OrthoDB" id="8896696at2"/>
<dbReference type="EMBL" id="FNBX01000005">
    <property type="protein sequence ID" value="SDF41174.1"/>
    <property type="molecule type" value="Genomic_DNA"/>
</dbReference>
<dbReference type="SUPFAM" id="SSF46689">
    <property type="entry name" value="Homeodomain-like"/>
    <property type="match status" value="1"/>
</dbReference>
<evidence type="ECO:0000313" key="2">
    <source>
        <dbReference type="EMBL" id="SDF41174.1"/>
    </source>
</evidence>
<accession>A0A1G7KVS1</accession>
<dbReference type="Proteomes" id="UP000199355">
    <property type="component" value="Unassembled WGS sequence"/>
</dbReference>
<dbReference type="Gene3D" id="1.10.10.60">
    <property type="entry name" value="Homeodomain-like"/>
    <property type="match status" value="1"/>
</dbReference>
<dbReference type="STRING" id="571438.SAMN05192586_10514"/>
<organism evidence="2 3">
    <name type="scientific">Desulfovibrio legallii</name>
    <dbReference type="NCBI Taxonomy" id="571438"/>
    <lineage>
        <taxon>Bacteria</taxon>
        <taxon>Pseudomonadati</taxon>
        <taxon>Thermodesulfobacteriota</taxon>
        <taxon>Desulfovibrionia</taxon>
        <taxon>Desulfovibrionales</taxon>
        <taxon>Desulfovibrionaceae</taxon>
        <taxon>Desulfovibrio</taxon>
    </lineage>
</organism>
<dbReference type="AlphaFoldDB" id="A0A1G7KVS1"/>
<reference evidence="3" key="1">
    <citation type="submission" date="2016-10" db="EMBL/GenBank/DDBJ databases">
        <authorList>
            <person name="Varghese N."/>
            <person name="Submissions S."/>
        </authorList>
    </citation>
    <scope>NUCLEOTIDE SEQUENCE [LARGE SCALE GENOMIC DNA]</scope>
    <source>
        <strain evidence="3">KHC7</strain>
    </source>
</reference>
<keyword evidence="3" id="KW-1185">Reference proteome</keyword>
<feature type="domain" description="Mor transcription activator" evidence="1">
    <location>
        <begin position="87"/>
        <end position="160"/>
    </location>
</feature>